<dbReference type="AlphaFoldDB" id="T2GCR3"/>
<evidence type="ECO:0000313" key="2">
    <source>
        <dbReference type="EMBL" id="AGW14068.1"/>
    </source>
</evidence>
<accession>T2GCR3</accession>
<dbReference type="Proteomes" id="UP000016587">
    <property type="component" value="Chromosome"/>
</dbReference>
<organism evidence="2 3">
    <name type="scientific">Megalodesulfovibrio gigas (strain ATCC 19364 / DSM 1382 / NCIMB 9332 / VKM B-1759)</name>
    <name type="common">Desulfovibrio gigas</name>
    <dbReference type="NCBI Taxonomy" id="1121448"/>
    <lineage>
        <taxon>Bacteria</taxon>
        <taxon>Pseudomonadati</taxon>
        <taxon>Thermodesulfobacteriota</taxon>
        <taxon>Desulfovibrionia</taxon>
        <taxon>Desulfovibrionales</taxon>
        <taxon>Desulfovibrionaceae</taxon>
        <taxon>Megalodesulfovibrio</taxon>
    </lineage>
</organism>
<feature type="region of interest" description="Disordered" evidence="1">
    <location>
        <begin position="73"/>
        <end position="100"/>
    </location>
</feature>
<reference evidence="3" key="2">
    <citation type="submission" date="2013-07" db="EMBL/GenBank/DDBJ databases">
        <authorList>
            <person name="Morais-Silva F.O."/>
            <person name="Rezende A.M."/>
            <person name="Pimentel C."/>
            <person name="Resende D.M."/>
            <person name="Santos C.I."/>
            <person name="Clemente C."/>
            <person name="de Oliveira L.M."/>
            <person name="da Silva S.M."/>
            <person name="Costa D.A."/>
            <person name="Varela-Raposo A."/>
            <person name="Horacio E.C.A."/>
            <person name="Matos M."/>
            <person name="Flores O."/>
            <person name="Ruiz J.C."/>
            <person name="Rodrigues-Pousada C."/>
        </authorList>
    </citation>
    <scope>NUCLEOTIDE SEQUENCE [LARGE SCALE GENOMIC DNA]</scope>
    <source>
        <strain evidence="3">ATCC 19364 / DSM 1382 / NCIMB 9332 / VKM B-1759</strain>
    </source>
</reference>
<dbReference type="KEGG" id="dgg:DGI_2314"/>
<proteinExistence type="predicted"/>
<sequence length="100" mass="10758">MTRADALALLKDYLDSGDARMDFDYGSEDTRYKVLDLLEQLIELGEAADALATSLIFKGGLLEMLAGGAGAQSAEAATIQSQREDDSEEDDSDKPTNPLQ</sequence>
<reference evidence="2 3" key="1">
    <citation type="journal article" date="2013" name="J. Bacteriol.">
        <title>Roles of HynAB and Ech, the only two hydrogenases found in the model sulfate reducer Desulfovibrio gigas.</title>
        <authorList>
            <person name="Morais-Silva F.O."/>
            <person name="Santos C.I."/>
            <person name="Rodrigues R."/>
            <person name="Pereira I.A."/>
            <person name="Rodrigues-Pousada C."/>
        </authorList>
    </citation>
    <scope>NUCLEOTIDE SEQUENCE [LARGE SCALE GENOMIC DNA]</scope>
    <source>
        <strain evidence="3">ATCC 19364 / DSM 1382 / NCIMB 9332 / VKM B-1759</strain>
    </source>
</reference>
<dbReference type="EMBL" id="CP006585">
    <property type="protein sequence ID" value="AGW14068.1"/>
    <property type="molecule type" value="Genomic_DNA"/>
</dbReference>
<dbReference type="HOGENOM" id="CLU_180629_0_0_7"/>
<keyword evidence="3" id="KW-1185">Reference proteome</keyword>
<name>T2GCR3_MEGG1</name>
<dbReference type="RefSeq" id="WP_021761021.1">
    <property type="nucleotide sequence ID" value="NC_022444.1"/>
</dbReference>
<evidence type="ECO:0000256" key="1">
    <source>
        <dbReference type="SAM" id="MobiDB-lite"/>
    </source>
</evidence>
<protein>
    <submittedName>
        <fullName evidence="2">Uncharacterized protein</fullName>
    </submittedName>
</protein>
<dbReference type="STRING" id="1121448.DGI_2314"/>
<gene>
    <name evidence="2" type="ORF">DGI_2314</name>
</gene>
<evidence type="ECO:0000313" key="3">
    <source>
        <dbReference type="Proteomes" id="UP000016587"/>
    </source>
</evidence>